<dbReference type="AlphaFoldDB" id="S9PLD8"/>
<protein>
    <submittedName>
        <fullName evidence="2">Uncharacterized protein</fullName>
    </submittedName>
</protein>
<keyword evidence="3" id="KW-1185">Reference proteome</keyword>
<evidence type="ECO:0000313" key="2">
    <source>
        <dbReference type="EMBL" id="EPX63292.1"/>
    </source>
</evidence>
<proteinExistence type="predicted"/>
<accession>S9PLD8</accession>
<gene>
    <name evidence="2" type="ORF">D187_005698</name>
</gene>
<dbReference type="Proteomes" id="UP000011682">
    <property type="component" value="Unassembled WGS sequence"/>
</dbReference>
<evidence type="ECO:0000256" key="1">
    <source>
        <dbReference type="SAM" id="MobiDB-lite"/>
    </source>
</evidence>
<dbReference type="EMBL" id="ANAH02000005">
    <property type="protein sequence ID" value="EPX63292.1"/>
    <property type="molecule type" value="Genomic_DNA"/>
</dbReference>
<evidence type="ECO:0000313" key="3">
    <source>
        <dbReference type="Proteomes" id="UP000011682"/>
    </source>
</evidence>
<sequence>MQTAHARTSPKRLDPDPSGLARAAYTRKPNSAAALAVVTSATCSTETPLSSATFFAVSTTYEGSFF</sequence>
<feature type="region of interest" description="Disordered" evidence="1">
    <location>
        <begin position="1"/>
        <end position="22"/>
    </location>
</feature>
<organism evidence="2 3">
    <name type="scientific">Cystobacter fuscus (strain ATCC 25194 / DSM 2262 / NBRC 100088 / M29)</name>
    <dbReference type="NCBI Taxonomy" id="1242864"/>
    <lineage>
        <taxon>Bacteria</taxon>
        <taxon>Pseudomonadati</taxon>
        <taxon>Myxococcota</taxon>
        <taxon>Myxococcia</taxon>
        <taxon>Myxococcales</taxon>
        <taxon>Cystobacterineae</taxon>
        <taxon>Archangiaceae</taxon>
        <taxon>Cystobacter</taxon>
    </lineage>
</organism>
<reference evidence="2" key="1">
    <citation type="submission" date="2013-05" db="EMBL/GenBank/DDBJ databases">
        <title>Genome assembly of Cystobacter fuscus DSM 2262.</title>
        <authorList>
            <person name="Sharma G."/>
            <person name="Khatri I."/>
            <person name="Kaur C."/>
            <person name="Mayilraj S."/>
            <person name="Subramanian S."/>
        </authorList>
    </citation>
    <scope>NUCLEOTIDE SEQUENCE [LARGE SCALE GENOMIC DNA]</scope>
    <source>
        <strain evidence="2">DSM 2262</strain>
    </source>
</reference>
<name>S9PLD8_CYSF2</name>
<comment type="caution">
    <text evidence="2">The sequence shown here is derived from an EMBL/GenBank/DDBJ whole genome shotgun (WGS) entry which is preliminary data.</text>
</comment>